<keyword evidence="1" id="KW-0812">Transmembrane</keyword>
<evidence type="ECO:0000256" key="1">
    <source>
        <dbReference type="SAM" id="Phobius"/>
    </source>
</evidence>
<protein>
    <submittedName>
        <fullName evidence="2">Uncharacterized protein</fullName>
    </submittedName>
</protein>
<reference evidence="2 3" key="1">
    <citation type="journal article" date="2008" name="Science">
        <title>The Physcomitrella genome reveals evolutionary insights into the conquest of land by plants.</title>
        <authorList>
            <person name="Rensing S."/>
            <person name="Lang D."/>
            <person name="Zimmer A."/>
            <person name="Terry A."/>
            <person name="Salamov A."/>
            <person name="Shapiro H."/>
            <person name="Nishiyama T."/>
            <person name="Perroud P.-F."/>
            <person name="Lindquist E."/>
            <person name="Kamisugi Y."/>
            <person name="Tanahashi T."/>
            <person name="Sakakibara K."/>
            <person name="Fujita T."/>
            <person name="Oishi K."/>
            <person name="Shin-I T."/>
            <person name="Kuroki Y."/>
            <person name="Toyoda A."/>
            <person name="Suzuki Y."/>
            <person name="Hashimoto A."/>
            <person name="Yamaguchi K."/>
            <person name="Sugano A."/>
            <person name="Kohara Y."/>
            <person name="Fujiyama A."/>
            <person name="Anterola A."/>
            <person name="Aoki S."/>
            <person name="Ashton N."/>
            <person name="Barbazuk W.B."/>
            <person name="Barker E."/>
            <person name="Bennetzen J."/>
            <person name="Bezanilla M."/>
            <person name="Blankenship R."/>
            <person name="Cho S.H."/>
            <person name="Dutcher S."/>
            <person name="Estelle M."/>
            <person name="Fawcett J.A."/>
            <person name="Gundlach H."/>
            <person name="Hanada K."/>
            <person name="Heyl A."/>
            <person name="Hicks K.A."/>
            <person name="Hugh J."/>
            <person name="Lohr M."/>
            <person name="Mayer K."/>
            <person name="Melkozernov A."/>
            <person name="Murata T."/>
            <person name="Nelson D."/>
            <person name="Pils B."/>
            <person name="Prigge M."/>
            <person name="Reiss B."/>
            <person name="Renner T."/>
            <person name="Rombauts S."/>
            <person name="Rushton P."/>
            <person name="Sanderfoot A."/>
            <person name="Schween G."/>
            <person name="Shiu S.-H."/>
            <person name="Stueber K."/>
            <person name="Theodoulou F.L."/>
            <person name="Tu H."/>
            <person name="Van de Peer Y."/>
            <person name="Verrier P.J."/>
            <person name="Waters E."/>
            <person name="Wood A."/>
            <person name="Yang L."/>
            <person name="Cove D."/>
            <person name="Cuming A."/>
            <person name="Hasebe M."/>
            <person name="Lucas S."/>
            <person name="Mishler D.B."/>
            <person name="Reski R."/>
            <person name="Grigoriev I."/>
            <person name="Quatrano R.S."/>
            <person name="Boore J.L."/>
        </authorList>
    </citation>
    <scope>NUCLEOTIDE SEQUENCE [LARGE SCALE GENOMIC DNA]</scope>
    <source>
        <strain evidence="2 3">cv. Gransden 2004</strain>
    </source>
</reference>
<feature type="transmembrane region" description="Helical" evidence="1">
    <location>
        <begin position="64"/>
        <end position="84"/>
    </location>
</feature>
<accession>A0A7I4DN42</accession>
<dbReference type="Gramene" id="Pp3c3_7820V3.6">
    <property type="protein sequence ID" value="Pp3c3_7820V3.6"/>
    <property type="gene ID" value="Pp3c3_7820"/>
</dbReference>
<keyword evidence="1" id="KW-1133">Transmembrane helix</keyword>
<keyword evidence="1" id="KW-0472">Membrane</keyword>
<dbReference type="PANTHER" id="PTHR35567">
    <property type="entry name" value="MALATE DEHYDROGENASE (AFU_ORTHOLOGUE AFUA_2G13800)"/>
    <property type="match status" value="1"/>
</dbReference>
<dbReference type="Proteomes" id="UP000006727">
    <property type="component" value="Chromosome 3"/>
</dbReference>
<evidence type="ECO:0000313" key="3">
    <source>
        <dbReference type="Proteomes" id="UP000006727"/>
    </source>
</evidence>
<dbReference type="PANTHER" id="PTHR35567:SF12">
    <property type="match status" value="1"/>
</dbReference>
<organism evidence="2 3">
    <name type="scientific">Physcomitrium patens</name>
    <name type="common">Spreading-leaved earth moss</name>
    <name type="synonym">Physcomitrella patens</name>
    <dbReference type="NCBI Taxonomy" id="3218"/>
    <lineage>
        <taxon>Eukaryota</taxon>
        <taxon>Viridiplantae</taxon>
        <taxon>Streptophyta</taxon>
        <taxon>Embryophyta</taxon>
        <taxon>Bryophyta</taxon>
        <taxon>Bryophytina</taxon>
        <taxon>Bryopsida</taxon>
        <taxon>Funariidae</taxon>
        <taxon>Funariales</taxon>
        <taxon>Funariaceae</taxon>
        <taxon>Physcomitrium</taxon>
    </lineage>
</organism>
<name>A0A7I4DN42_PHYPA</name>
<reference evidence="2 3" key="2">
    <citation type="journal article" date="2018" name="Plant J.">
        <title>The Physcomitrella patens chromosome-scale assembly reveals moss genome structure and evolution.</title>
        <authorList>
            <person name="Lang D."/>
            <person name="Ullrich K.K."/>
            <person name="Murat F."/>
            <person name="Fuchs J."/>
            <person name="Jenkins J."/>
            <person name="Haas F.B."/>
            <person name="Piednoel M."/>
            <person name="Gundlach H."/>
            <person name="Van Bel M."/>
            <person name="Meyberg R."/>
            <person name="Vives C."/>
            <person name="Morata J."/>
            <person name="Symeonidi A."/>
            <person name="Hiss M."/>
            <person name="Muchero W."/>
            <person name="Kamisugi Y."/>
            <person name="Saleh O."/>
            <person name="Blanc G."/>
            <person name="Decker E.L."/>
            <person name="van Gessel N."/>
            <person name="Grimwood J."/>
            <person name="Hayes R.D."/>
            <person name="Graham S.W."/>
            <person name="Gunter L.E."/>
            <person name="McDaniel S.F."/>
            <person name="Hoernstein S.N.W."/>
            <person name="Larsson A."/>
            <person name="Li F.W."/>
            <person name="Perroud P.F."/>
            <person name="Phillips J."/>
            <person name="Ranjan P."/>
            <person name="Rokshar D.S."/>
            <person name="Rothfels C.J."/>
            <person name="Schneider L."/>
            <person name="Shu S."/>
            <person name="Stevenson D.W."/>
            <person name="Thummler F."/>
            <person name="Tillich M."/>
            <person name="Villarreal Aguilar J.C."/>
            <person name="Widiez T."/>
            <person name="Wong G.K."/>
            <person name="Wymore A."/>
            <person name="Zhang Y."/>
            <person name="Zimmer A.D."/>
            <person name="Quatrano R.S."/>
            <person name="Mayer K.F.X."/>
            <person name="Goodstein D."/>
            <person name="Casacuberta J.M."/>
            <person name="Vandepoele K."/>
            <person name="Reski R."/>
            <person name="Cuming A.C."/>
            <person name="Tuskan G.A."/>
            <person name="Maumus F."/>
            <person name="Salse J."/>
            <person name="Schmutz J."/>
            <person name="Rensing S.A."/>
        </authorList>
    </citation>
    <scope>NUCLEOTIDE SEQUENCE [LARGE SCALE GENOMIC DNA]</scope>
    <source>
        <strain evidence="2 3">cv. Gransden 2004</strain>
    </source>
</reference>
<evidence type="ECO:0000313" key="2">
    <source>
        <dbReference type="EnsemblPlants" id="Pp3c3_7820V3.6"/>
    </source>
</evidence>
<proteinExistence type="predicted"/>
<keyword evidence="3" id="KW-1185">Reference proteome</keyword>
<reference evidence="2" key="3">
    <citation type="submission" date="2020-12" db="UniProtKB">
        <authorList>
            <consortium name="EnsemblPlants"/>
        </authorList>
    </citation>
    <scope>IDENTIFICATION</scope>
</reference>
<dbReference type="EMBL" id="ABEU02000003">
    <property type="status" value="NOT_ANNOTATED_CDS"/>
    <property type="molecule type" value="Genomic_DNA"/>
</dbReference>
<gene>
    <name evidence="2" type="primary">LOC112279447</name>
</gene>
<dbReference type="InParanoid" id="A0A7I4DN42"/>
<sequence length="394" mass="42580">MATGIDVHYPKQSVMCCTEWCISKRAHKCTCFVCGCFRLLCVSFLVEVVTHREVRPLDIMFRHIILLCIVAVLSWSVVSAHVLVPPKGYSVGFTGTIRNGVQKYVCKHGYWIKTGSSADVISSDGSKLGTYRAVYDQNARTNTYYWNILNSAGGSHESGHAVSVIQASPLKSVRVSSSAIPEYLAIVKVRRGGGDTSQVTFVSLTGTRGGLPPRQALCTGYGSTSGVPFGGKFTFYTVDREPPQVPPSLTANGTFVQSVFCEGKISYRFTGGRWIRRGFSAKMSEVAGGSSLGQCGTVLKPDAYGSKVAFRFGSPNGFWLQGRQCTQPLKISSDGCPWQLLAITTSGGTESPMGRYKYVLIGATYGGEPPNLAARTEGMTWGSCFTAQAYLFAE</sequence>
<dbReference type="EnsemblPlants" id="Pp3c3_7820V3.6">
    <property type="protein sequence ID" value="Pp3c3_7820V3.6"/>
    <property type="gene ID" value="Pp3c3_7820"/>
</dbReference>
<dbReference type="AlphaFoldDB" id="A0A7I4DN42"/>